<evidence type="ECO:0000313" key="1">
    <source>
        <dbReference type="EMBL" id="CAG6638760.1"/>
    </source>
</evidence>
<reference evidence="1" key="1">
    <citation type="submission" date="2021-05" db="EMBL/GenBank/DDBJ databases">
        <authorList>
            <person name="Alioto T."/>
            <person name="Alioto T."/>
            <person name="Gomez Garrido J."/>
        </authorList>
    </citation>
    <scope>NUCLEOTIDE SEQUENCE</scope>
</reference>
<dbReference type="AlphaFoldDB" id="A0A8D8QWL4"/>
<dbReference type="EMBL" id="HBUF01103892">
    <property type="protein sequence ID" value="CAG6638760.1"/>
    <property type="molecule type" value="Transcribed_RNA"/>
</dbReference>
<organism evidence="1">
    <name type="scientific">Cacopsylla melanoneura</name>
    <dbReference type="NCBI Taxonomy" id="428564"/>
    <lineage>
        <taxon>Eukaryota</taxon>
        <taxon>Metazoa</taxon>
        <taxon>Ecdysozoa</taxon>
        <taxon>Arthropoda</taxon>
        <taxon>Hexapoda</taxon>
        <taxon>Insecta</taxon>
        <taxon>Pterygota</taxon>
        <taxon>Neoptera</taxon>
        <taxon>Paraneoptera</taxon>
        <taxon>Hemiptera</taxon>
        <taxon>Sternorrhyncha</taxon>
        <taxon>Psylloidea</taxon>
        <taxon>Psyllidae</taxon>
        <taxon>Psyllinae</taxon>
        <taxon>Cacopsylla</taxon>
    </lineage>
</organism>
<sequence>MKNKFDKTQKGALKIQWALLTQQIIILALIEVGSSNTRLSEHSAVIVGEFLKTISSLSLVQTIQDHNISKLNKVTHYSLNLASCKSTQRFEELLSIKRHSCD</sequence>
<accession>A0A8D8QWL4</accession>
<proteinExistence type="predicted"/>
<name>A0A8D8QWL4_9HEMI</name>
<protein>
    <submittedName>
        <fullName evidence="1">Uncharacterized protein</fullName>
    </submittedName>
</protein>